<gene>
    <name evidence="2" type="ORF">CDAR_486161</name>
</gene>
<dbReference type="EMBL" id="BPLQ01000233">
    <property type="protein sequence ID" value="GIX69134.1"/>
    <property type="molecule type" value="Genomic_DNA"/>
</dbReference>
<dbReference type="AlphaFoldDB" id="A0AAV4MEA5"/>
<evidence type="ECO:0000313" key="3">
    <source>
        <dbReference type="Proteomes" id="UP001054837"/>
    </source>
</evidence>
<dbReference type="Proteomes" id="UP001054837">
    <property type="component" value="Unassembled WGS sequence"/>
</dbReference>
<feature type="compositionally biased region" description="Basic and acidic residues" evidence="1">
    <location>
        <begin position="17"/>
        <end position="37"/>
    </location>
</feature>
<evidence type="ECO:0000313" key="2">
    <source>
        <dbReference type="EMBL" id="GIX69134.1"/>
    </source>
</evidence>
<protein>
    <submittedName>
        <fullName evidence="2">Uncharacterized protein</fullName>
    </submittedName>
</protein>
<evidence type="ECO:0000256" key="1">
    <source>
        <dbReference type="SAM" id="MobiDB-lite"/>
    </source>
</evidence>
<keyword evidence="3" id="KW-1185">Reference proteome</keyword>
<name>A0AAV4MEA5_9ARAC</name>
<accession>A0AAV4MEA5</accession>
<sequence length="112" mass="12440">MDSRSGGWRVTLGPGRDPLERRLSQPRGSWRERDGAERLSAASSSSHPPHHFHFTVFSPPSRSLPTPYPRFDVAVLGLGIQWKSGIVVASDRIGLSKHVLFAAYFVVNSWNS</sequence>
<reference evidence="2 3" key="1">
    <citation type="submission" date="2021-06" db="EMBL/GenBank/DDBJ databases">
        <title>Caerostris darwini draft genome.</title>
        <authorList>
            <person name="Kono N."/>
            <person name="Arakawa K."/>
        </authorList>
    </citation>
    <scope>NUCLEOTIDE SEQUENCE [LARGE SCALE GENOMIC DNA]</scope>
</reference>
<comment type="caution">
    <text evidence="2">The sequence shown here is derived from an EMBL/GenBank/DDBJ whole genome shotgun (WGS) entry which is preliminary data.</text>
</comment>
<organism evidence="2 3">
    <name type="scientific">Caerostris darwini</name>
    <dbReference type="NCBI Taxonomy" id="1538125"/>
    <lineage>
        <taxon>Eukaryota</taxon>
        <taxon>Metazoa</taxon>
        <taxon>Ecdysozoa</taxon>
        <taxon>Arthropoda</taxon>
        <taxon>Chelicerata</taxon>
        <taxon>Arachnida</taxon>
        <taxon>Araneae</taxon>
        <taxon>Araneomorphae</taxon>
        <taxon>Entelegynae</taxon>
        <taxon>Araneoidea</taxon>
        <taxon>Araneidae</taxon>
        <taxon>Caerostris</taxon>
    </lineage>
</organism>
<proteinExistence type="predicted"/>
<feature type="region of interest" description="Disordered" evidence="1">
    <location>
        <begin position="1"/>
        <end position="50"/>
    </location>
</feature>